<name>X1S269_9ZZZZ</name>
<protein>
    <recommendedName>
        <fullName evidence="1">AMP-dependent synthetase/ligase domain-containing protein</fullName>
    </recommendedName>
</protein>
<dbReference type="Pfam" id="PF00501">
    <property type="entry name" value="AMP-binding"/>
    <property type="match status" value="1"/>
</dbReference>
<organism evidence="2">
    <name type="scientific">marine sediment metagenome</name>
    <dbReference type="NCBI Taxonomy" id="412755"/>
    <lineage>
        <taxon>unclassified sequences</taxon>
        <taxon>metagenomes</taxon>
        <taxon>ecological metagenomes</taxon>
    </lineage>
</organism>
<gene>
    <name evidence="2" type="ORF">S06H3_65503</name>
</gene>
<dbReference type="AlphaFoldDB" id="X1S269"/>
<evidence type="ECO:0000313" key="2">
    <source>
        <dbReference type="EMBL" id="GAI69515.1"/>
    </source>
</evidence>
<sequence length="92" mass="9917">MVVVLLTAVSKGSTVIMLPGLSIDSLLEVIERERATIFMGVPFVHTLIVNATEADGIKHDLSSLRLWGTAGAAMPTDISQKLRQHFGLDTVD</sequence>
<dbReference type="Gene3D" id="3.40.50.980">
    <property type="match status" value="1"/>
</dbReference>
<evidence type="ECO:0000259" key="1">
    <source>
        <dbReference type="Pfam" id="PF00501"/>
    </source>
</evidence>
<proteinExistence type="predicted"/>
<dbReference type="SUPFAM" id="SSF56801">
    <property type="entry name" value="Acetyl-CoA synthetase-like"/>
    <property type="match status" value="1"/>
</dbReference>
<reference evidence="2" key="1">
    <citation type="journal article" date="2014" name="Front. Microbiol.">
        <title>High frequency of phylogenetically diverse reductive dehalogenase-homologous genes in deep subseafloor sedimentary metagenomes.</title>
        <authorList>
            <person name="Kawai M."/>
            <person name="Futagami T."/>
            <person name="Toyoda A."/>
            <person name="Takaki Y."/>
            <person name="Nishi S."/>
            <person name="Hori S."/>
            <person name="Arai W."/>
            <person name="Tsubouchi T."/>
            <person name="Morono Y."/>
            <person name="Uchiyama I."/>
            <person name="Ito T."/>
            <person name="Fujiyama A."/>
            <person name="Inagaki F."/>
            <person name="Takami H."/>
        </authorList>
    </citation>
    <scope>NUCLEOTIDE SEQUENCE</scope>
    <source>
        <strain evidence="2">Expedition CK06-06</strain>
    </source>
</reference>
<dbReference type="EMBL" id="BARV01044138">
    <property type="protein sequence ID" value="GAI69515.1"/>
    <property type="molecule type" value="Genomic_DNA"/>
</dbReference>
<comment type="caution">
    <text evidence="2">The sequence shown here is derived from an EMBL/GenBank/DDBJ whole genome shotgun (WGS) entry which is preliminary data.</text>
</comment>
<dbReference type="InterPro" id="IPR000873">
    <property type="entry name" value="AMP-dep_synth/lig_dom"/>
</dbReference>
<feature type="domain" description="AMP-dependent synthetase/ligase" evidence="1">
    <location>
        <begin position="3"/>
        <end position="87"/>
    </location>
</feature>
<accession>X1S269</accession>
<feature type="non-terminal residue" evidence="2">
    <location>
        <position position="92"/>
    </location>
</feature>